<sequence>MINFAIRVASQQGIGHLMRMKWLAHSLTQRDCQVIFILDECEQESWQHIKDVAEQIYFIDTQQSDYSQHSDAFFSNEILAKHQCQQLIIDSYQLGIEYEQAIDKQVNITVFDDLAREHFCHQLFDMKWCGQRTDERYQGKLADECQRYLGPTFALLAPDYRSHNLISKSRGVSSEQTFDQTFKQNASKSHCLLISLGGGGDLSLVEPFICHLLKRQSALKINLVVGPQVINLQSVERIAAEHTNLTLINQPKSLLPYYEEADLFVGALGTSLYELAACQLPAITFSIAKNQENDILALEDLGHYFHLDSYNAAQGEKLAALTQLVLEQLPRVKTLRKSAKLTLDGCGAERLADILLAPKSAQQELARDHAKQLQAQVENTNEQAATDCGKEYLTEKIAIRQVEDQDINRYLNARNLPVNAQRMTINEEIPRLSHYHWWFTTERVSYLLSENGQDRLYIWDSKQQINGQEYLYGGWFTVAGEVPFNLAMLALKWQLSRSRAESTATWLAVIHKQNKFVNLLNQYMGFEETTCERAIAATKVLFPCATTTQFNYVSLACKDIRL</sequence>
<reference evidence="1 2" key="1">
    <citation type="submission" date="2018-08" db="EMBL/GenBank/DDBJ databases">
        <title>Thalassotalea euphylliae genome.</title>
        <authorList>
            <person name="Summers S."/>
            <person name="Rice S.A."/>
            <person name="Freckelton M.L."/>
            <person name="Nedved B.T."/>
            <person name="Hadfield M.G."/>
        </authorList>
    </citation>
    <scope>NUCLEOTIDE SEQUENCE [LARGE SCALE GENOMIC DNA]</scope>
    <source>
        <strain evidence="1 2">H2</strain>
    </source>
</reference>
<dbReference type="EMBL" id="QUOV01000001">
    <property type="protein sequence ID" value="REL34844.1"/>
    <property type="molecule type" value="Genomic_DNA"/>
</dbReference>
<evidence type="ECO:0000313" key="1">
    <source>
        <dbReference type="EMBL" id="REL34844.1"/>
    </source>
</evidence>
<name>A0A3E0UDQ3_9GAMM</name>
<evidence type="ECO:0000313" key="2">
    <source>
        <dbReference type="Proteomes" id="UP000256999"/>
    </source>
</evidence>
<dbReference type="Gene3D" id="3.40.50.2000">
    <property type="entry name" value="Glycogen Phosphorylase B"/>
    <property type="match status" value="1"/>
</dbReference>
<organism evidence="1 2">
    <name type="scientific">Thalassotalea euphylliae</name>
    <dbReference type="NCBI Taxonomy" id="1655234"/>
    <lineage>
        <taxon>Bacteria</taxon>
        <taxon>Pseudomonadati</taxon>
        <taxon>Pseudomonadota</taxon>
        <taxon>Gammaproteobacteria</taxon>
        <taxon>Alteromonadales</taxon>
        <taxon>Colwelliaceae</taxon>
        <taxon>Thalassotalea</taxon>
    </lineage>
</organism>
<gene>
    <name evidence="1" type="ORF">DXX92_05415</name>
</gene>
<dbReference type="SUPFAM" id="SSF53756">
    <property type="entry name" value="UDP-Glycosyltransferase/glycogen phosphorylase"/>
    <property type="match status" value="1"/>
</dbReference>
<dbReference type="AlphaFoldDB" id="A0A3E0UDQ3"/>
<dbReference type="Gene3D" id="3.40.50.11190">
    <property type="match status" value="1"/>
</dbReference>
<dbReference type="RefSeq" id="WP_115999519.1">
    <property type="nucleotide sequence ID" value="NZ_QUOV01000001.1"/>
</dbReference>
<proteinExistence type="predicted"/>
<accession>A0A3E0UDQ3</accession>
<dbReference type="Proteomes" id="UP000256999">
    <property type="component" value="Unassembled WGS sequence"/>
</dbReference>
<dbReference type="OrthoDB" id="9788924at2"/>
<comment type="caution">
    <text evidence="1">The sequence shown here is derived from an EMBL/GenBank/DDBJ whole genome shotgun (WGS) entry which is preliminary data.</text>
</comment>
<protein>
    <submittedName>
        <fullName evidence="1">Pseudaminic acid biosynthesis protein PseG</fullName>
    </submittedName>
</protein>